<dbReference type="SUPFAM" id="SSF55447">
    <property type="entry name" value="CO dehydrogenase flavoprotein C-terminal domain-like"/>
    <property type="match status" value="1"/>
</dbReference>
<dbReference type="Gene3D" id="3.30.43.10">
    <property type="entry name" value="Uridine Diphospho-n-acetylenolpyruvylglucosamine Reductase, domain 2"/>
    <property type="match status" value="1"/>
</dbReference>
<dbReference type="InterPro" id="IPR012675">
    <property type="entry name" value="Beta-grasp_dom_sf"/>
</dbReference>
<dbReference type="OrthoDB" id="9775084at2"/>
<name>A0A240ECG4_9GAMM</name>
<dbReference type="InterPro" id="IPR012175">
    <property type="entry name" value="Xanth_DH_ssu_bac"/>
</dbReference>
<dbReference type="Pfam" id="PF03450">
    <property type="entry name" value="CO_deh_flav_C"/>
    <property type="match status" value="1"/>
</dbReference>
<feature type="domain" description="FAD-binding PCMH-type" evidence="7">
    <location>
        <begin position="201"/>
        <end position="374"/>
    </location>
</feature>
<dbReference type="SUPFAM" id="SSF54292">
    <property type="entry name" value="2Fe-2S ferredoxin-like"/>
    <property type="match status" value="1"/>
</dbReference>
<dbReference type="GO" id="GO:0071949">
    <property type="term" value="F:FAD binding"/>
    <property type="evidence" value="ECO:0007669"/>
    <property type="project" value="InterPro"/>
</dbReference>
<dbReference type="InterPro" id="IPR002888">
    <property type="entry name" value="2Fe-2S-bd"/>
</dbReference>
<dbReference type="SMART" id="SM01092">
    <property type="entry name" value="CO_deh_flav_C"/>
    <property type="match status" value="1"/>
</dbReference>
<organism evidence="8 9">
    <name type="scientific">Acinetobacter puyangensis</name>
    <dbReference type="NCBI Taxonomy" id="1096779"/>
    <lineage>
        <taxon>Bacteria</taxon>
        <taxon>Pseudomonadati</taxon>
        <taxon>Pseudomonadota</taxon>
        <taxon>Gammaproteobacteria</taxon>
        <taxon>Moraxellales</taxon>
        <taxon>Moraxellaceae</taxon>
        <taxon>Acinetobacter</taxon>
    </lineage>
</organism>
<dbReference type="Pfam" id="PF01799">
    <property type="entry name" value="Fer2_2"/>
    <property type="match status" value="1"/>
</dbReference>
<evidence type="ECO:0000313" key="8">
    <source>
        <dbReference type="EMBL" id="SNX46241.1"/>
    </source>
</evidence>
<dbReference type="Pfam" id="PF00941">
    <property type="entry name" value="FAD_binding_5"/>
    <property type="match status" value="1"/>
</dbReference>
<dbReference type="PANTHER" id="PTHR45444:SF3">
    <property type="entry name" value="XANTHINE DEHYDROGENASE"/>
    <property type="match status" value="1"/>
</dbReference>
<gene>
    <name evidence="8" type="ORF">SAMN05421731_10973</name>
</gene>
<evidence type="ECO:0000256" key="1">
    <source>
        <dbReference type="ARBA" id="ARBA00022630"/>
    </source>
</evidence>
<dbReference type="PANTHER" id="PTHR45444">
    <property type="entry name" value="XANTHINE DEHYDROGENASE"/>
    <property type="match status" value="1"/>
</dbReference>
<protein>
    <submittedName>
        <fullName evidence="8">Xanthine dehydrogenase small subunit</fullName>
    </submittedName>
</protein>
<dbReference type="SUPFAM" id="SSF47741">
    <property type="entry name" value="CO dehydrogenase ISP C-domain like"/>
    <property type="match status" value="1"/>
</dbReference>
<dbReference type="SUPFAM" id="SSF56176">
    <property type="entry name" value="FAD-binding/transporter-associated domain-like"/>
    <property type="match status" value="1"/>
</dbReference>
<dbReference type="EMBL" id="OANT01000009">
    <property type="protein sequence ID" value="SNX46241.1"/>
    <property type="molecule type" value="Genomic_DNA"/>
</dbReference>
<dbReference type="GO" id="GO:0004854">
    <property type="term" value="F:xanthine dehydrogenase activity"/>
    <property type="evidence" value="ECO:0007669"/>
    <property type="project" value="InterPro"/>
</dbReference>
<keyword evidence="1" id="KW-0285">Flavoprotein</keyword>
<dbReference type="InterPro" id="IPR016208">
    <property type="entry name" value="Ald_Oxase/xanthine_DH-like"/>
</dbReference>
<dbReference type="AlphaFoldDB" id="A0A240ECG4"/>
<keyword evidence="2" id="KW-0479">Metal-binding</keyword>
<dbReference type="InterPro" id="IPR016167">
    <property type="entry name" value="FAD-bd_PCMH_sub1"/>
</dbReference>
<proteinExistence type="predicted"/>
<dbReference type="RefSeq" id="WP_097079988.1">
    <property type="nucleotide sequence ID" value="NZ_BAABHT010000014.1"/>
</dbReference>
<dbReference type="PIRSF" id="PIRSF036557">
    <property type="entry name" value="XdhA_RC"/>
    <property type="match status" value="1"/>
</dbReference>
<evidence type="ECO:0000256" key="3">
    <source>
        <dbReference type="ARBA" id="ARBA00022827"/>
    </source>
</evidence>
<dbReference type="InterPro" id="IPR036318">
    <property type="entry name" value="FAD-bd_PCMH-like_sf"/>
</dbReference>
<dbReference type="InterPro" id="IPR001041">
    <property type="entry name" value="2Fe-2S_ferredoxin-type"/>
</dbReference>
<reference evidence="9" key="1">
    <citation type="submission" date="2016-09" db="EMBL/GenBank/DDBJ databases">
        <authorList>
            <person name="Varghese N."/>
            <person name="Submissions S."/>
        </authorList>
    </citation>
    <scope>NUCLEOTIDE SEQUENCE [LARGE SCALE GENOMIC DNA]</scope>
    <source>
        <strain evidence="9">ANC 4466</strain>
    </source>
</reference>
<dbReference type="CDD" id="cd00207">
    <property type="entry name" value="fer2"/>
    <property type="match status" value="1"/>
</dbReference>
<dbReference type="InterPro" id="IPR036010">
    <property type="entry name" value="2Fe-2S_ferredoxin-like_sf"/>
</dbReference>
<dbReference type="InterPro" id="IPR036683">
    <property type="entry name" value="CO_DH_flav_C_dom_sf"/>
</dbReference>
<dbReference type="NCBIfam" id="TIGR02963">
    <property type="entry name" value="xanthine_xdhA"/>
    <property type="match status" value="1"/>
</dbReference>
<evidence type="ECO:0000256" key="2">
    <source>
        <dbReference type="ARBA" id="ARBA00022723"/>
    </source>
</evidence>
<feature type="domain" description="2Fe-2S ferredoxin-type" evidence="6">
    <location>
        <begin position="4"/>
        <end position="95"/>
    </location>
</feature>
<dbReference type="InterPro" id="IPR014307">
    <property type="entry name" value="Xanthine_DH_ssu"/>
</dbReference>
<dbReference type="GO" id="GO:0051537">
    <property type="term" value="F:2 iron, 2 sulfur cluster binding"/>
    <property type="evidence" value="ECO:0007669"/>
    <property type="project" value="InterPro"/>
</dbReference>
<evidence type="ECO:0000256" key="4">
    <source>
        <dbReference type="ARBA" id="ARBA00023002"/>
    </source>
</evidence>
<dbReference type="InterPro" id="IPR006058">
    <property type="entry name" value="2Fe2S_fd_BS"/>
</dbReference>
<dbReference type="InterPro" id="IPR002346">
    <property type="entry name" value="Mopterin_DH_FAD-bd"/>
</dbReference>
<dbReference type="Proteomes" id="UP000219042">
    <property type="component" value="Unassembled WGS sequence"/>
</dbReference>
<dbReference type="Gene3D" id="3.30.465.10">
    <property type="match status" value="1"/>
</dbReference>
<dbReference type="Gene3D" id="3.30.390.50">
    <property type="entry name" value="CO dehydrogenase flavoprotein, C-terminal domain"/>
    <property type="match status" value="1"/>
</dbReference>
<keyword evidence="5" id="KW-0408">Iron</keyword>
<evidence type="ECO:0000313" key="9">
    <source>
        <dbReference type="Proteomes" id="UP000219042"/>
    </source>
</evidence>
<dbReference type="PROSITE" id="PS51085">
    <property type="entry name" value="2FE2S_FER_2"/>
    <property type="match status" value="1"/>
</dbReference>
<accession>A0A240ECG4</accession>
<keyword evidence="4" id="KW-0560">Oxidoreductase</keyword>
<dbReference type="PROSITE" id="PS00197">
    <property type="entry name" value="2FE2S_FER_1"/>
    <property type="match status" value="1"/>
</dbReference>
<dbReference type="Gene3D" id="3.10.20.30">
    <property type="match status" value="1"/>
</dbReference>
<dbReference type="InterPro" id="IPR016166">
    <property type="entry name" value="FAD-bd_PCMH"/>
</dbReference>
<dbReference type="InterPro" id="IPR005107">
    <property type="entry name" value="CO_DH_flav_C"/>
</dbReference>
<dbReference type="GO" id="GO:0005506">
    <property type="term" value="F:iron ion binding"/>
    <property type="evidence" value="ECO:0007669"/>
    <property type="project" value="InterPro"/>
</dbReference>
<evidence type="ECO:0000259" key="6">
    <source>
        <dbReference type="PROSITE" id="PS51085"/>
    </source>
</evidence>
<evidence type="ECO:0000259" key="7">
    <source>
        <dbReference type="PROSITE" id="PS51387"/>
    </source>
</evidence>
<dbReference type="InterPro" id="IPR016169">
    <property type="entry name" value="FAD-bd_PCMH_sub2"/>
</dbReference>
<dbReference type="PROSITE" id="PS51387">
    <property type="entry name" value="FAD_PCMH"/>
    <property type="match status" value="1"/>
</dbReference>
<sequence length="505" mass="56466">MFTRPISFWFRGQCQQIVDVAPTLTVLQYLRELTTSAGKTRQTGTKEGCAEGDCGACTVVVGELVAGKLQLRNVNACIQFLSTLDGKALFTVEDLQQFLPASTPHDLHPVQHAMVECHGSQCGFCTPGFIMSLWAMYENELNTPNKATISHYLSGNLCRCTGYRPILEAALKTYDYAPVRLQKQQIELALQALQRLPDLEYHTEKQNYFAPTSVQRFAQLRQQYPQARIVAGSTDVGLWVTKLGRDLGDMLYIGKVAELKQIKTLQQTIEIGASVCLNDAFDVITQHYPELHELARRFASMPIKNAGTLGGNIANGSPIGDSMPALITLNSRLRLRQGDQTREIALEDFYLGYQKTALQQGEFVDTLIIPVIEPAQKDYFKVASYKISKRFEQDISAVCAAFSMQLDDQQVIQSIKIAYGGMAAIPKRALHTEQFLLAKVLTQELITQAQQQLALDYQPLDDGRASSAYRLYSAQNCLQRFYLEQQDQNNVGVLRLDDLITVQEV</sequence>
<keyword evidence="3" id="KW-0274">FAD</keyword>
<keyword evidence="9" id="KW-1185">Reference proteome</keyword>
<dbReference type="Gene3D" id="1.10.150.120">
    <property type="entry name" value="[2Fe-2S]-binding domain"/>
    <property type="match status" value="1"/>
</dbReference>
<dbReference type="InterPro" id="IPR036884">
    <property type="entry name" value="2Fe-2S-bd_dom_sf"/>
</dbReference>
<evidence type="ECO:0000256" key="5">
    <source>
        <dbReference type="ARBA" id="ARBA00023004"/>
    </source>
</evidence>